<organism evidence="3 4">
    <name type="scientific">Pseudomonas zhanjiangensis</name>
    <dbReference type="NCBI Taxonomy" id="3239015"/>
    <lineage>
        <taxon>Bacteria</taxon>
        <taxon>Pseudomonadati</taxon>
        <taxon>Pseudomonadota</taxon>
        <taxon>Gammaproteobacteria</taxon>
        <taxon>Pseudomonadales</taxon>
        <taxon>Pseudomonadaceae</taxon>
        <taxon>Pseudomonas</taxon>
    </lineage>
</organism>
<feature type="transmembrane region" description="Helical" evidence="1">
    <location>
        <begin position="213"/>
        <end position="232"/>
    </location>
</feature>
<dbReference type="InterPro" id="IPR038522">
    <property type="entry name" value="T4/T6SS_DotU_sf"/>
</dbReference>
<gene>
    <name evidence="3" type="ORF">AB5S05_01045</name>
</gene>
<dbReference type="PANTHER" id="PTHR38033">
    <property type="entry name" value="MEMBRANE PROTEIN-RELATED"/>
    <property type="match status" value="1"/>
</dbReference>
<dbReference type="Pfam" id="PF09850">
    <property type="entry name" value="DotU"/>
    <property type="match status" value="1"/>
</dbReference>
<keyword evidence="4" id="KW-1185">Reference proteome</keyword>
<dbReference type="InterPro" id="IPR017732">
    <property type="entry name" value="T4/T6SS_DotU"/>
</dbReference>
<evidence type="ECO:0000313" key="3">
    <source>
        <dbReference type="EMBL" id="MEX6500633.1"/>
    </source>
</evidence>
<comment type="caution">
    <text evidence="3">The sequence shown here is derived from an EMBL/GenBank/DDBJ whole genome shotgun (WGS) entry which is preliminary data.</text>
</comment>
<dbReference type="Proteomes" id="UP001560296">
    <property type="component" value="Unassembled WGS sequence"/>
</dbReference>
<proteinExistence type="predicted"/>
<dbReference type="Gene3D" id="1.25.40.590">
    <property type="entry name" value="Type IV / VI secretion system, DotU"/>
    <property type="match status" value="1"/>
</dbReference>
<evidence type="ECO:0000259" key="2">
    <source>
        <dbReference type="Pfam" id="PF09850"/>
    </source>
</evidence>
<feature type="domain" description="Type IV / VI secretion system DotU" evidence="2">
    <location>
        <begin position="51"/>
        <end position="226"/>
    </location>
</feature>
<name>A0ABV3YRN3_9PSED</name>
<keyword evidence="1" id="KW-0472">Membrane</keyword>
<sequence>MSDSLPRLRLGSINEAPLSAAFASTWAQWLDVWSDLAGSTESADQVASRAAAEASRLCRRLWRDAYAAVGDAPGGQAKAMVYAFVALLDETLVFNSWPGQSRWQEQPLEFRLFNSRAAGERLPRAINKLLGESDPATRDLANVYLKCLTLGFQGRLRGARGQILHEKWRHALFAFAWQRDADERQVGAMLEQPASAPPRRLPVRRMLPDGLRLSLFVALGMVLLLGVGHLFWRDIAQRLEPSLDSSPGQQL</sequence>
<accession>A0ABV3YRN3</accession>
<protein>
    <submittedName>
        <fullName evidence="3">DotU family type IV/VI secretion system protein</fullName>
    </submittedName>
</protein>
<dbReference type="NCBIfam" id="TIGR03349">
    <property type="entry name" value="IV_VI_DotU"/>
    <property type="match status" value="1"/>
</dbReference>
<dbReference type="EMBL" id="JBFTEG010000001">
    <property type="protein sequence ID" value="MEX6500633.1"/>
    <property type="molecule type" value="Genomic_DNA"/>
</dbReference>
<keyword evidence="1" id="KW-0812">Transmembrane</keyword>
<evidence type="ECO:0000256" key="1">
    <source>
        <dbReference type="SAM" id="Phobius"/>
    </source>
</evidence>
<dbReference type="RefSeq" id="WP_369285546.1">
    <property type="nucleotide sequence ID" value="NZ_JBFTEG010000001.1"/>
</dbReference>
<reference evidence="3 4" key="1">
    <citation type="submission" date="2024-07" db="EMBL/GenBank/DDBJ databases">
        <authorList>
            <person name="Li M."/>
        </authorList>
    </citation>
    <scope>NUCLEOTIDE SEQUENCE [LARGE SCALE GENOMIC DNA]</scope>
    <source>
        <strain evidence="3 4">25A3E</strain>
    </source>
</reference>
<dbReference type="PANTHER" id="PTHR38033:SF1">
    <property type="entry name" value="DOTU FAMILY TYPE IV_VI SECRETION SYSTEM PROTEIN"/>
    <property type="match status" value="1"/>
</dbReference>
<evidence type="ECO:0000313" key="4">
    <source>
        <dbReference type="Proteomes" id="UP001560296"/>
    </source>
</evidence>
<keyword evidence="1" id="KW-1133">Transmembrane helix</keyword>